<dbReference type="Proteomes" id="UP000092967">
    <property type="component" value="Chromosome"/>
</dbReference>
<dbReference type="KEGG" id="wfu:AXE80_10500"/>
<name>A0A1B1Y7D4_9FLAO</name>
<proteinExistence type="predicted"/>
<dbReference type="STRING" id="1790137.AXE80_10500"/>
<keyword evidence="1" id="KW-0472">Membrane</keyword>
<dbReference type="RefSeq" id="WP_068827057.1">
    <property type="nucleotide sequence ID" value="NZ_CP014224.1"/>
</dbReference>
<dbReference type="OrthoDB" id="9807923at2"/>
<dbReference type="AlphaFoldDB" id="A0A1B1Y7D4"/>
<dbReference type="InterPro" id="IPR023393">
    <property type="entry name" value="START-like_dom_sf"/>
</dbReference>
<accession>A0A1B1Y7D4</accession>
<organism evidence="2 3">
    <name type="scientific">Wenyingzhuangia fucanilytica</name>
    <dbReference type="NCBI Taxonomy" id="1790137"/>
    <lineage>
        <taxon>Bacteria</taxon>
        <taxon>Pseudomonadati</taxon>
        <taxon>Bacteroidota</taxon>
        <taxon>Flavobacteriia</taxon>
        <taxon>Flavobacteriales</taxon>
        <taxon>Flavobacteriaceae</taxon>
        <taxon>Wenyingzhuangia</taxon>
    </lineage>
</organism>
<evidence type="ECO:0000256" key="1">
    <source>
        <dbReference type="SAM" id="Phobius"/>
    </source>
</evidence>
<evidence type="ECO:0008006" key="4">
    <source>
        <dbReference type="Google" id="ProtNLM"/>
    </source>
</evidence>
<protein>
    <recommendedName>
        <fullName evidence="4">Polyketide cyclase</fullName>
    </recommendedName>
</protein>
<evidence type="ECO:0000313" key="2">
    <source>
        <dbReference type="EMBL" id="ANW96676.1"/>
    </source>
</evidence>
<keyword evidence="1" id="KW-1133">Transmembrane helix</keyword>
<keyword evidence="3" id="KW-1185">Reference proteome</keyword>
<dbReference type="InterPro" id="IPR019587">
    <property type="entry name" value="Polyketide_cyclase/dehydratase"/>
</dbReference>
<keyword evidence="1" id="KW-0812">Transmembrane</keyword>
<dbReference type="EMBL" id="CP014224">
    <property type="protein sequence ID" value="ANW96676.1"/>
    <property type="molecule type" value="Genomic_DNA"/>
</dbReference>
<dbReference type="SUPFAM" id="SSF55961">
    <property type="entry name" value="Bet v1-like"/>
    <property type="match status" value="1"/>
</dbReference>
<dbReference type="Pfam" id="PF10604">
    <property type="entry name" value="Polyketide_cyc2"/>
    <property type="match status" value="1"/>
</dbReference>
<sequence length="177" mass="20132">MIKKIIVVIAIVLGLYLIIGVIAPKDVSVEHTVEINKPLGEVFTYFDSLENMEEWSPWQKKGFKTVHEYINEDTSEGSIHRWASTDEDRGEAEHITKRVIKNKSITSDLNFKKPYKLVINESLEFEPTASGTNVTFTAETHYGFNESIKMMFSGVNKLIKKDVQDALTYAKDALESK</sequence>
<reference evidence="2 3" key="1">
    <citation type="submission" date="2016-02" db="EMBL/GenBank/DDBJ databases">
        <authorList>
            <person name="Wen L."/>
            <person name="He K."/>
            <person name="Yang H."/>
        </authorList>
    </citation>
    <scope>NUCLEOTIDE SEQUENCE [LARGE SCALE GENOMIC DNA]</scope>
    <source>
        <strain evidence="2 3">CZ1127</strain>
    </source>
</reference>
<dbReference type="Gene3D" id="3.30.530.20">
    <property type="match status" value="1"/>
</dbReference>
<gene>
    <name evidence="2" type="ORF">AXE80_10500</name>
</gene>
<feature type="transmembrane region" description="Helical" evidence="1">
    <location>
        <begin position="5"/>
        <end position="23"/>
    </location>
</feature>
<evidence type="ECO:0000313" key="3">
    <source>
        <dbReference type="Proteomes" id="UP000092967"/>
    </source>
</evidence>